<reference evidence="1" key="1">
    <citation type="submission" date="2022-07" db="EMBL/GenBank/DDBJ databases">
        <title>Phylogenomic reconstructions and comparative analyses of Kickxellomycotina fungi.</title>
        <authorList>
            <person name="Reynolds N.K."/>
            <person name="Stajich J.E."/>
            <person name="Barry K."/>
            <person name="Grigoriev I.V."/>
            <person name="Crous P."/>
            <person name="Smith M.E."/>
        </authorList>
    </citation>
    <scope>NUCLEOTIDE SEQUENCE</scope>
    <source>
        <strain evidence="1">Benny 63K</strain>
    </source>
</reference>
<protein>
    <submittedName>
        <fullName evidence="1">Uncharacterized protein</fullName>
    </submittedName>
</protein>
<name>A0ACC1IA62_9FUNG</name>
<proteinExistence type="predicted"/>
<gene>
    <name evidence="1" type="ORF">LPJ66_008338</name>
</gene>
<accession>A0ACC1IA62</accession>
<comment type="caution">
    <text evidence="1">The sequence shown here is derived from an EMBL/GenBank/DDBJ whole genome shotgun (WGS) entry which is preliminary data.</text>
</comment>
<evidence type="ECO:0000313" key="1">
    <source>
        <dbReference type="EMBL" id="KAJ1888891.1"/>
    </source>
</evidence>
<sequence>MTLAVFEQLQAGALVGQKPSEPALVIRLVCLTSLLALYCILAIATIAAIIYQHTGTADTLLSKRSMPLVLFQALAALFAGTLSLLATALHQYSCAIKLWAIYLGIIPWLTGITARAVQQCVLHWVEQNHRHHSLNLGQNVVSIDVLANNNKQQYISAETDIISSCYTNSPHTNLVRPDTSRTVDAWSMFDTSSPESLSVDSLPYVIESAHAIALHRSWFARLIATRLLLWSLVLVVVMLALFASVVTFTLPYYKFPQQQSAVQSVCRDNDKWVMWPAYGIVLFCCAVVYPVLAFKMWSFKDPYGIRKDLFVCMAAAQLAAVLFVIWVTALDGVRGYISELFIVWVAALVSHIVSVCWPLWRSVKYQNHILDAKVSPVGLSNLFRGNRFHRSIYVSLYRDFNLIIEDEEQRNAFLMFANTYYHSAIPAFLADFQMLKYKTIEALYQKMILCSYSQTSSMSVADIIGLNDRVADSIPIRRLGSQLGIPRTTVQRADDAQRPHDNHPLATKVPITKGILESAMLVLPSNTINQSTVFPEGVKSDFASFISTYFSKNSCMSINIPSEFVERVHHAIENNNVVLSVLDQAKDEVMFLLCTDVYAGYCKRLETQSGAKGSQ</sequence>
<organism evidence="1 2">
    <name type="scientific">Kickxella alabastrina</name>
    <dbReference type="NCBI Taxonomy" id="61397"/>
    <lineage>
        <taxon>Eukaryota</taxon>
        <taxon>Fungi</taxon>
        <taxon>Fungi incertae sedis</taxon>
        <taxon>Zoopagomycota</taxon>
        <taxon>Kickxellomycotina</taxon>
        <taxon>Kickxellomycetes</taxon>
        <taxon>Kickxellales</taxon>
        <taxon>Kickxellaceae</taxon>
        <taxon>Kickxella</taxon>
    </lineage>
</organism>
<evidence type="ECO:0000313" key="2">
    <source>
        <dbReference type="Proteomes" id="UP001150581"/>
    </source>
</evidence>
<dbReference type="EMBL" id="JANBPG010001653">
    <property type="protein sequence ID" value="KAJ1888891.1"/>
    <property type="molecule type" value="Genomic_DNA"/>
</dbReference>
<dbReference type="Proteomes" id="UP001150581">
    <property type="component" value="Unassembled WGS sequence"/>
</dbReference>
<keyword evidence="2" id="KW-1185">Reference proteome</keyword>